<dbReference type="Gene3D" id="1.10.1370.20">
    <property type="entry name" value="Oligoendopeptidase f, C-terminal domain"/>
    <property type="match status" value="1"/>
</dbReference>
<keyword evidence="5 6" id="KW-0482">Metalloprotease</keyword>
<dbReference type="GO" id="GO:0046872">
    <property type="term" value="F:metal ion binding"/>
    <property type="evidence" value="ECO:0007669"/>
    <property type="project" value="UniProtKB-UniRule"/>
</dbReference>
<keyword evidence="4 6" id="KW-0862">Zinc</keyword>
<dbReference type="PANTHER" id="PTHR11804">
    <property type="entry name" value="PROTEASE M3 THIMET OLIGOPEPTIDASE-RELATED"/>
    <property type="match status" value="1"/>
</dbReference>
<accession>A0A4R6RFN0</accession>
<evidence type="ECO:0000256" key="3">
    <source>
        <dbReference type="ARBA" id="ARBA00022801"/>
    </source>
</evidence>
<dbReference type="SUPFAM" id="SSF55486">
    <property type="entry name" value="Metalloproteases ('zincins'), catalytic domain"/>
    <property type="match status" value="1"/>
</dbReference>
<dbReference type="InterPro" id="IPR045090">
    <property type="entry name" value="Pept_M3A_M3B"/>
</dbReference>
<dbReference type="RefSeq" id="WP_126540947.1">
    <property type="nucleotide sequence ID" value="NZ_BSPM01000004.1"/>
</dbReference>
<dbReference type="EMBL" id="SNXY01000007">
    <property type="protein sequence ID" value="TDP85070.1"/>
    <property type="molecule type" value="Genomic_DNA"/>
</dbReference>
<evidence type="ECO:0000256" key="1">
    <source>
        <dbReference type="ARBA" id="ARBA00022670"/>
    </source>
</evidence>
<reference evidence="9 10" key="1">
    <citation type="submission" date="2019-03" db="EMBL/GenBank/DDBJ databases">
        <title>Genomic Encyclopedia of Type Strains, Phase IV (KMG-IV): sequencing the most valuable type-strain genomes for metagenomic binning, comparative biology and taxonomic classification.</title>
        <authorList>
            <person name="Goeker M."/>
        </authorList>
    </citation>
    <scope>NUCLEOTIDE SEQUENCE [LARGE SCALE GENOMIC DNA]</scope>
    <source>
        <strain evidence="9 10">DSM 102969</strain>
    </source>
</reference>
<dbReference type="PANTHER" id="PTHR11804:SF5">
    <property type="entry name" value="OLIGOENDOPEPTIDASE F"/>
    <property type="match status" value="1"/>
</dbReference>
<keyword evidence="3 6" id="KW-0378">Hydrolase</keyword>
<dbReference type="InterPro" id="IPR013647">
    <property type="entry name" value="OligopepF_N_dom"/>
</dbReference>
<dbReference type="InterPro" id="IPR011977">
    <property type="entry name" value="Pept_M3B_clade3"/>
</dbReference>
<comment type="caution">
    <text evidence="9">The sequence shown here is derived from an EMBL/GenBank/DDBJ whole genome shotgun (WGS) entry which is preliminary data.</text>
</comment>
<dbReference type="Pfam" id="PF01432">
    <property type="entry name" value="Peptidase_M3"/>
    <property type="match status" value="1"/>
</dbReference>
<keyword evidence="1 6" id="KW-0645">Protease</keyword>
<evidence type="ECO:0000259" key="7">
    <source>
        <dbReference type="Pfam" id="PF01432"/>
    </source>
</evidence>
<dbReference type="CDD" id="cd09610">
    <property type="entry name" value="M3B_PepF"/>
    <property type="match status" value="1"/>
</dbReference>
<sequence length="603" mass="66479">MPASPAATADALGALPEWDLAALYPAPDSPEVAADLARIRGDAEAFAARWRGTLAGHANPAGAGALAEAVAAYEAIQERLGRLMSYAGLLYAGDTTDPKRAKFYGDVQGKVTDASSQLLFFELELNRLDDAALDAAIAADPALGRYRPWLTDIRLERPHQLEDRIEELFHEKSITGYSAWNRLFDETIAGLRFDVDGEELTIEPTLHLLQEPDEARRKAASEALARTFGQNLRVFALITNVLAKDKEISDRWRGFADIADSRHLANRVEREVVDALVAAVRDAYPRLSHRYYALKAKWMGKETLATWDRNAPLPGAVTRTVPWDEARETVLSAYGAFSPRMAEIAGRFFAENWIDAPTRPGKAPGAFAHPTVPSAHPFVLVNYLGRTRDVMTLAHELGHGVHQVLAGRQGALMAPTPLTLAETASVFGEMLTFKALLKAARTPAERRTLLAGKVEDMINTVVRQIAFYTFERKVHTARREGELTAEQLGEIWLSVQGESLGPAIEIGPGYETFWTYIPHFVHSPFYVYAYAFGDCLVNSLYAVFEKAEPGFQDKYFALLEAGGTRHHSELLAPFGLDATDPGFWGMGLSVIERLIDELEAMEA</sequence>
<dbReference type="InterPro" id="IPR001567">
    <property type="entry name" value="Pept_M3A_M3B_dom"/>
</dbReference>
<dbReference type="Pfam" id="PF08439">
    <property type="entry name" value="Peptidase_M3_N"/>
    <property type="match status" value="1"/>
</dbReference>
<comment type="similarity">
    <text evidence="6">Belongs to the peptidase M3 family.</text>
</comment>
<dbReference type="GO" id="GO:0004222">
    <property type="term" value="F:metalloendopeptidase activity"/>
    <property type="evidence" value="ECO:0007669"/>
    <property type="project" value="InterPro"/>
</dbReference>
<evidence type="ECO:0000256" key="4">
    <source>
        <dbReference type="ARBA" id="ARBA00022833"/>
    </source>
</evidence>
<dbReference type="AlphaFoldDB" id="A0A4R6RFN0"/>
<keyword evidence="2 6" id="KW-0479">Metal-binding</keyword>
<evidence type="ECO:0000256" key="6">
    <source>
        <dbReference type="RuleBase" id="RU003435"/>
    </source>
</evidence>
<dbReference type="OrthoDB" id="9766487at2"/>
<dbReference type="GO" id="GO:0006508">
    <property type="term" value="P:proteolysis"/>
    <property type="evidence" value="ECO:0007669"/>
    <property type="project" value="UniProtKB-KW"/>
</dbReference>
<dbReference type="Gene3D" id="1.20.140.70">
    <property type="entry name" value="Oligopeptidase f, N-terminal domain"/>
    <property type="match status" value="1"/>
</dbReference>
<gene>
    <name evidence="9" type="ORF">EDD54_1915</name>
</gene>
<feature type="domain" description="Oligopeptidase F N-terminal" evidence="8">
    <location>
        <begin position="124"/>
        <end position="193"/>
    </location>
</feature>
<organism evidence="9 10">
    <name type="scientific">Oharaeibacter diazotrophicus</name>
    <dbReference type="NCBI Taxonomy" id="1920512"/>
    <lineage>
        <taxon>Bacteria</taxon>
        <taxon>Pseudomonadati</taxon>
        <taxon>Pseudomonadota</taxon>
        <taxon>Alphaproteobacteria</taxon>
        <taxon>Hyphomicrobiales</taxon>
        <taxon>Pleomorphomonadaceae</taxon>
        <taxon>Oharaeibacter</taxon>
    </lineage>
</organism>
<name>A0A4R6RFN0_9HYPH</name>
<keyword evidence="10" id="KW-1185">Reference proteome</keyword>
<feature type="domain" description="Peptidase M3A/M3B catalytic" evidence="7">
    <location>
        <begin position="208"/>
        <end position="584"/>
    </location>
</feature>
<evidence type="ECO:0000313" key="10">
    <source>
        <dbReference type="Proteomes" id="UP000294547"/>
    </source>
</evidence>
<dbReference type="GO" id="GO:0006518">
    <property type="term" value="P:peptide metabolic process"/>
    <property type="evidence" value="ECO:0007669"/>
    <property type="project" value="TreeGrafter"/>
</dbReference>
<dbReference type="InterPro" id="IPR042088">
    <property type="entry name" value="OligoPept_F_C"/>
</dbReference>
<dbReference type="NCBIfam" id="TIGR02290">
    <property type="entry name" value="M3_fam_3"/>
    <property type="match status" value="1"/>
</dbReference>
<evidence type="ECO:0000256" key="2">
    <source>
        <dbReference type="ARBA" id="ARBA00022723"/>
    </source>
</evidence>
<protein>
    <submittedName>
        <fullName evidence="9">Oligoendopeptidase F</fullName>
    </submittedName>
</protein>
<comment type="cofactor">
    <cofactor evidence="6">
        <name>Zn(2+)</name>
        <dbReference type="ChEBI" id="CHEBI:29105"/>
    </cofactor>
    <text evidence="6">Binds 1 zinc ion.</text>
</comment>
<proteinExistence type="inferred from homology"/>
<evidence type="ECO:0000313" key="9">
    <source>
        <dbReference type="EMBL" id="TDP85070.1"/>
    </source>
</evidence>
<evidence type="ECO:0000259" key="8">
    <source>
        <dbReference type="Pfam" id="PF08439"/>
    </source>
</evidence>
<dbReference type="Proteomes" id="UP000294547">
    <property type="component" value="Unassembled WGS sequence"/>
</dbReference>
<evidence type="ECO:0000256" key="5">
    <source>
        <dbReference type="ARBA" id="ARBA00023049"/>
    </source>
</evidence>